<dbReference type="Gene3D" id="3.90.550.10">
    <property type="entry name" value="Spore Coat Polysaccharide Biosynthesis Protein SpsA, Chain A"/>
    <property type="match status" value="1"/>
</dbReference>
<dbReference type="SUPFAM" id="SSF53448">
    <property type="entry name" value="Nucleotide-diphospho-sugar transferases"/>
    <property type="match status" value="1"/>
</dbReference>
<feature type="compositionally biased region" description="Basic and acidic residues" evidence="1">
    <location>
        <begin position="299"/>
        <end position="316"/>
    </location>
</feature>
<gene>
    <name evidence="4" type="ordered locus">Hbut_0763</name>
</gene>
<evidence type="ECO:0000259" key="3">
    <source>
        <dbReference type="Pfam" id="PF00535"/>
    </source>
</evidence>
<dbReference type="AlphaFoldDB" id="A2BKV6"/>
<dbReference type="PANTHER" id="PTHR48090">
    <property type="entry name" value="UNDECAPRENYL-PHOSPHATE 4-DEOXY-4-FORMAMIDO-L-ARABINOSE TRANSFERASE-RELATED"/>
    <property type="match status" value="1"/>
</dbReference>
<name>A2BKV6_HYPBU</name>
<keyword evidence="2" id="KW-0812">Transmembrane</keyword>
<proteinExistence type="predicted"/>
<keyword evidence="5" id="KW-1185">Reference proteome</keyword>
<reference evidence="4 5" key="1">
    <citation type="journal article" date="2007" name="Archaea">
        <title>The genome of Hyperthermus butylicus: a sulfur-reducing, peptide fermenting, neutrophilic Crenarchaeote growing up to 108 degrees C.</title>
        <authorList>
            <person name="Brugger K."/>
            <person name="Chen L."/>
            <person name="Stark M."/>
            <person name="Zibat A."/>
            <person name="Redder P."/>
            <person name="Ruepp A."/>
            <person name="Awayez M."/>
            <person name="She Q."/>
            <person name="Garrett R.A."/>
            <person name="Klenk H.P."/>
        </authorList>
    </citation>
    <scope>NUCLEOTIDE SEQUENCE [LARGE SCALE GENOMIC DNA]</scope>
    <source>
        <strain evidence="5">DSM 5456 / JCM 9403 / PLM1-5</strain>
    </source>
</reference>
<dbReference type="Pfam" id="PF00535">
    <property type="entry name" value="Glycos_transf_2"/>
    <property type="match status" value="1"/>
</dbReference>
<accession>A2BKV6</accession>
<dbReference type="KEGG" id="hbu:Hbut_0763"/>
<evidence type="ECO:0000313" key="5">
    <source>
        <dbReference type="Proteomes" id="UP000002593"/>
    </source>
</evidence>
<dbReference type="InterPro" id="IPR050256">
    <property type="entry name" value="Glycosyltransferase_2"/>
</dbReference>
<feature type="transmembrane region" description="Helical" evidence="2">
    <location>
        <begin position="231"/>
        <end position="254"/>
    </location>
</feature>
<keyword evidence="2" id="KW-0472">Membrane</keyword>
<dbReference type="RefSeq" id="WP_011821935.1">
    <property type="nucleotide sequence ID" value="NC_008818.1"/>
</dbReference>
<evidence type="ECO:0000256" key="1">
    <source>
        <dbReference type="SAM" id="MobiDB-lite"/>
    </source>
</evidence>
<protein>
    <submittedName>
        <fullName evidence="4">Glycosyltransferase</fullName>
    </submittedName>
</protein>
<keyword evidence="2" id="KW-1133">Transmembrane helix</keyword>
<dbReference type="CAZy" id="GT2">
    <property type="family name" value="Glycosyltransferase Family 2"/>
</dbReference>
<dbReference type="EnsemblBacteria" id="ABM80617">
    <property type="protein sequence ID" value="ABM80617"/>
    <property type="gene ID" value="Hbut_0763"/>
</dbReference>
<dbReference type="InterPro" id="IPR029044">
    <property type="entry name" value="Nucleotide-diphossugar_trans"/>
</dbReference>
<evidence type="ECO:0000313" key="4">
    <source>
        <dbReference type="EMBL" id="ABM80617.1"/>
    </source>
</evidence>
<dbReference type="HOGENOM" id="CLU_033536_7_3_2"/>
<dbReference type="eggNOG" id="arCOG00894">
    <property type="taxonomic scope" value="Archaea"/>
</dbReference>
<dbReference type="STRING" id="415426.Hbut_0763"/>
<organism evidence="4 5">
    <name type="scientific">Hyperthermus butylicus (strain DSM 5456 / JCM 9403 / PLM1-5)</name>
    <dbReference type="NCBI Taxonomy" id="415426"/>
    <lineage>
        <taxon>Archaea</taxon>
        <taxon>Thermoproteota</taxon>
        <taxon>Thermoprotei</taxon>
        <taxon>Desulfurococcales</taxon>
        <taxon>Pyrodictiaceae</taxon>
        <taxon>Hyperthermus</taxon>
    </lineage>
</organism>
<sequence length="316" mass="35050">MSADDRGYNDVTVVVPTLNEEKAIGAVIDELLSVGIPRERILVVDGYSTDRTREIAGSKGVRVVLQEGRGKAAAVKTALRYIDTPYTVLVDGDYTYPANYIPEMLEKARKGCDWVGGARVKAEPGAQSLIYKLGNRVLTRLFNLLFGTKLRDVLTGLYLVRTDVLHEVDFEFHGFSVESEIAAHMASQGYRVCEVPILYRRRLDPRKKLGILHGPQIARDMIRLAWRYNPAFLIFILGALLLAPGIALGGYVAYKYLVYGVKHHVKALIATTTMTLAGFNSPPGSAKPLPEEDGDKDYEETPGKDGLEHPEVQLRY</sequence>
<dbReference type="CDD" id="cd04179">
    <property type="entry name" value="DPM_DPG-synthase_like"/>
    <property type="match status" value="1"/>
</dbReference>
<dbReference type="InterPro" id="IPR001173">
    <property type="entry name" value="Glyco_trans_2-like"/>
</dbReference>
<feature type="region of interest" description="Disordered" evidence="1">
    <location>
        <begin position="281"/>
        <end position="316"/>
    </location>
</feature>
<feature type="domain" description="Glycosyltransferase 2-like" evidence="3">
    <location>
        <begin position="12"/>
        <end position="166"/>
    </location>
</feature>
<dbReference type="EMBL" id="CP000493">
    <property type="protein sequence ID" value="ABM80617.1"/>
    <property type="molecule type" value="Genomic_DNA"/>
</dbReference>
<dbReference type="GeneID" id="4782793"/>
<dbReference type="Proteomes" id="UP000002593">
    <property type="component" value="Chromosome"/>
</dbReference>
<dbReference type="PANTHER" id="PTHR48090:SF7">
    <property type="entry name" value="RFBJ PROTEIN"/>
    <property type="match status" value="1"/>
</dbReference>
<evidence type="ECO:0000256" key="2">
    <source>
        <dbReference type="SAM" id="Phobius"/>
    </source>
</evidence>